<dbReference type="GO" id="GO:0005634">
    <property type="term" value="C:nucleus"/>
    <property type="evidence" value="ECO:0007669"/>
    <property type="project" value="UniProtKB-SubCell"/>
</dbReference>
<keyword evidence="7" id="KW-1185">Reference proteome</keyword>
<accession>A0A0N4Z519</accession>
<dbReference type="InterPro" id="IPR050224">
    <property type="entry name" value="TALE_homeobox"/>
</dbReference>
<dbReference type="SUPFAM" id="SSF46689">
    <property type="entry name" value="Homeodomain-like"/>
    <property type="match status" value="1"/>
</dbReference>
<comment type="subcellular location">
    <subcellularLocation>
        <location evidence="1 5">Nucleus</location>
    </subcellularLocation>
</comment>
<dbReference type="Pfam" id="PF05920">
    <property type="entry name" value="Homeobox_KN"/>
    <property type="match status" value="1"/>
</dbReference>
<name>A0A0N4Z519_PARTI</name>
<keyword evidence="4 5" id="KW-0539">Nucleus</keyword>
<dbReference type="GO" id="GO:0000987">
    <property type="term" value="F:cis-regulatory region sequence-specific DNA binding"/>
    <property type="evidence" value="ECO:0007669"/>
    <property type="project" value="UniProtKB-ARBA"/>
</dbReference>
<dbReference type="InterPro" id="IPR008422">
    <property type="entry name" value="KN_HD"/>
</dbReference>
<dbReference type="Gene3D" id="1.10.10.60">
    <property type="entry name" value="Homeodomain-like"/>
    <property type="match status" value="1"/>
</dbReference>
<feature type="domain" description="Homeobox" evidence="6">
    <location>
        <begin position="180"/>
        <end position="243"/>
    </location>
</feature>
<dbReference type="STRING" id="131310.A0A0N4Z519"/>
<protein>
    <submittedName>
        <fullName evidence="8">Homeobox domain-containing protein</fullName>
    </submittedName>
</protein>
<evidence type="ECO:0000256" key="4">
    <source>
        <dbReference type="ARBA" id="ARBA00023242"/>
    </source>
</evidence>
<dbReference type="SMART" id="SM00389">
    <property type="entry name" value="HOX"/>
    <property type="match status" value="1"/>
</dbReference>
<dbReference type="InterPro" id="IPR001356">
    <property type="entry name" value="HD"/>
</dbReference>
<keyword evidence="3 5" id="KW-0371">Homeobox</keyword>
<dbReference type="PANTHER" id="PTHR11850">
    <property type="entry name" value="HOMEOBOX PROTEIN TRANSCRIPTION FACTORS"/>
    <property type="match status" value="1"/>
</dbReference>
<organism evidence="7 8">
    <name type="scientific">Parastrongyloides trichosuri</name>
    <name type="common">Possum-specific nematode worm</name>
    <dbReference type="NCBI Taxonomy" id="131310"/>
    <lineage>
        <taxon>Eukaryota</taxon>
        <taxon>Metazoa</taxon>
        <taxon>Ecdysozoa</taxon>
        <taxon>Nematoda</taxon>
        <taxon>Chromadorea</taxon>
        <taxon>Rhabditida</taxon>
        <taxon>Tylenchina</taxon>
        <taxon>Panagrolaimomorpha</taxon>
        <taxon>Strongyloidoidea</taxon>
        <taxon>Strongyloididae</taxon>
        <taxon>Parastrongyloides</taxon>
    </lineage>
</organism>
<dbReference type="GO" id="GO:0006355">
    <property type="term" value="P:regulation of DNA-templated transcription"/>
    <property type="evidence" value="ECO:0007669"/>
    <property type="project" value="InterPro"/>
</dbReference>
<dbReference type="PROSITE" id="PS50071">
    <property type="entry name" value="HOMEOBOX_2"/>
    <property type="match status" value="1"/>
</dbReference>
<dbReference type="InterPro" id="IPR009057">
    <property type="entry name" value="Homeodomain-like_sf"/>
</dbReference>
<dbReference type="Proteomes" id="UP000038045">
    <property type="component" value="Unplaced"/>
</dbReference>
<evidence type="ECO:0000256" key="3">
    <source>
        <dbReference type="ARBA" id="ARBA00023155"/>
    </source>
</evidence>
<proteinExistence type="predicted"/>
<dbReference type="AlphaFoldDB" id="A0A0N4Z519"/>
<reference evidence="8" key="1">
    <citation type="submission" date="2017-02" db="UniProtKB">
        <authorList>
            <consortium name="WormBaseParasite"/>
        </authorList>
    </citation>
    <scope>IDENTIFICATION</scope>
</reference>
<evidence type="ECO:0000256" key="2">
    <source>
        <dbReference type="ARBA" id="ARBA00023125"/>
    </source>
</evidence>
<keyword evidence="2 5" id="KW-0238">DNA-binding</keyword>
<feature type="DNA-binding region" description="Homeobox" evidence="5">
    <location>
        <begin position="182"/>
        <end position="244"/>
    </location>
</feature>
<sequence length="257" mass="30518">MSLNPFNELLSNVFRIINQNNYDDLVSSRQIAENCLINNRYNNALQNIFQSMKNNSHIYQECNLLPDLSHKSKVLDNKIEQICKSQRDCAFSEDQYDRPLADKNIQLVNHYTEVASLFDKDVQNLRNMLHNTLLTQSYVRPLNEDDKRRAFNSIENKISAHTIILKEELLNYLMYINVQHNKKRGRRNFPKEATAILEKYFKDHIDKPYPDERDKLYLAEKCNLTTTQITNWFGNKRIRCMKKKKLLIRGKRTSKEK</sequence>
<evidence type="ECO:0000259" key="6">
    <source>
        <dbReference type="PROSITE" id="PS50071"/>
    </source>
</evidence>
<evidence type="ECO:0000256" key="1">
    <source>
        <dbReference type="ARBA" id="ARBA00004123"/>
    </source>
</evidence>
<dbReference type="WBParaSite" id="PTRK_0000208300.1">
    <property type="protein sequence ID" value="PTRK_0000208300.1"/>
    <property type="gene ID" value="PTRK_0000208300"/>
</dbReference>
<dbReference type="CDD" id="cd00086">
    <property type="entry name" value="homeodomain"/>
    <property type="match status" value="1"/>
</dbReference>
<evidence type="ECO:0000313" key="7">
    <source>
        <dbReference type="Proteomes" id="UP000038045"/>
    </source>
</evidence>
<evidence type="ECO:0000313" key="8">
    <source>
        <dbReference type="WBParaSite" id="PTRK_0000208300.1"/>
    </source>
</evidence>
<evidence type="ECO:0000256" key="5">
    <source>
        <dbReference type="PROSITE-ProRule" id="PRU00108"/>
    </source>
</evidence>